<keyword evidence="4" id="KW-1185">Reference proteome</keyword>
<evidence type="ECO:0000313" key="4">
    <source>
        <dbReference type="Proteomes" id="UP001224644"/>
    </source>
</evidence>
<feature type="domain" description="DUF2059" evidence="2">
    <location>
        <begin position="106"/>
        <end position="164"/>
    </location>
</feature>
<evidence type="ECO:0000259" key="2">
    <source>
        <dbReference type="Pfam" id="PF09832"/>
    </source>
</evidence>
<comment type="caution">
    <text evidence="3">The sequence shown here is derived from an EMBL/GenBank/DDBJ whole genome shotgun (WGS) entry which is preliminary data.</text>
</comment>
<name>A0ABT8BET0_9HYPH</name>
<dbReference type="RefSeq" id="WP_238221103.1">
    <property type="nucleotide sequence ID" value="NZ_BPQD01000001.1"/>
</dbReference>
<keyword evidence="1" id="KW-0732">Signal</keyword>
<sequence>MPTTRSRFIPLAAALALCLPAVSGALGQTAATAAKPAAPAAAQDPATLKIAREVVGQMQGDRATTLNAMASPMAGMMQQMGIREPDRAQVIVRDVVLPLLTAHYDDLLDIQARSFASVLTKEDLQAIGTFYASPAGRRLAAAQPQLAQAQLTGTTQWMQALMPEMQAKIVQLIKANGWAQDKAK</sequence>
<feature type="signal peptide" evidence="1">
    <location>
        <begin position="1"/>
        <end position="25"/>
    </location>
</feature>
<dbReference type="InterPro" id="IPR018637">
    <property type="entry name" value="DUF2059"/>
</dbReference>
<reference evidence="4" key="1">
    <citation type="journal article" date="2019" name="Int. J. Syst. Evol. Microbiol.">
        <title>The Global Catalogue of Microorganisms (GCM) 10K type strain sequencing project: providing services to taxonomists for standard genome sequencing and annotation.</title>
        <authorList>
            <consortium name="The Broad Institute Genomics Platform"/>
            <consortium name="The Broad Institute Genome Sequencing Center for Infectious Disease"/>
            <person name="Wu L."/>
            <person name="Ma J."/>
        </authorList>
    </citation>
    <scope>NUCLEOTIDE SEQUENCE [LARGE SCALE GENOMIC DNA]</scope>
    <source>
        <strain evidence="4">CECT 7069</strain>
    </source>
</reference>
<accession>A0ABT8BET0</accession>
<evidence type="ECO:0000313" key="3">
    <source>
        <dbReference type="EMBL" id="MDN3589749.1"/>
    </source>
</evidence>
<protein>
    <submittedName>
        <fullName evidence="3">DUF2059 domain-containing protein</fullName>
    </submittedName>
</protein>
<gene>
    <name evidence="3" type="ORF">QWZ12_03895</name>
</gene>
<feature type="chain" id="PRO_5046705640" evidence="1">
    <location>
        <begin position="26"/>
        <end position="184"/>
    </location>
</feature>
<organism evidence="3 4">
    <name type="scientific">Methylobacterium adhaesivum</name>
    <dbReference type="NCBI Taxonomy" id="333297"/>
    <lineage>
        <taxon>Bacteria</taxon>
        <taxon>Pseudomonadati</taxon>
        <taxon>Pseudomonadota</taxon>
        <taxon>Alphaproteobacteria</taxon>
        <taxon>Hyphomicrobiales</taxon>
        <taxon>Methylobacteriaceae</taxon>
        <taxon>Methylobacterium</taxon>
    </lineage>
</organism>
<dbReference type="EMBL" id="JAUFPX010000002">
    <property type="protein sequence ID" value="MDN3589749.1"/>
    <property type="molecule type" value="Genomic_DNA"/>
</dbReference>
<dbReference type="Pfam" id="PF09832">
    <property type="entry name" value="DUF2059"/>
    <property type="match status" value="1"/>
</dbReference>
<evidence type="ECO:0000256" key="1">
    <source>
        <dbReference type="SAM" id="SignalP"/>
    </source>
</evidence>
<proteinExistence type="predicted"/>
<dbReference type="Proteomes" id="UP001224644">
    <property type="component" value="Unassembled WGS sequence"/>
</dbReference>